<evidence type="ECO:0000256" key="2">
    <source>
        <dbReference type="ARBA" id="ARBA00022898"/>
    </source>
</evidence>
<keyword evidence="5" id="KW-0804">Transcription</keyword>
<name>Q5YPM3_NOCFA</name>
<dbReference type="AlphaFoldDB" id="Q5YPM3"/>
<dbReference type="CDD" id="cd00609">
    <property type="entry name" value="AAT_like"/>
    <property type="match status" value="1"/>
</dbReference>
<dbReference type="SUPFAM" id="SSF53383">
    <property type="entry name" value="PLP-dependent transferases"/>
    <property type="match status" value="1"/>
</dbReference>
<evidence type="ECO:0000256" key="3">
    <source>
        <dbReference type="ARBA" id="ARBA00023015"/>
    </source>
</evidence>
<gene>
    <name evidence="8" type="ordered locus">NFA_50160</name>
</gene>
<dbReference type="PANTHER" id="PTHR46577">
    <property type="entry name" value="HTH-TYPE TRANSCRIPTIONAL REGULATORY PROTEIN GABR"/>
    <property type="match status" value="1"/>
</dbReference>
<dbReference type="InterPro" id="IPR015421">
    <property type="entry name" value="PyrdxlP-dep_Trfase_major"/>
</dbReference>
<dbReference type="eggNOG" id="COG1167">
    <property type="taxonomic scope" value="Bacteria"/>
</dbReference>
<evidence type="ECO:0000259" key="7">
    <source>
        <dbReference type="PROSITE" id="PS50949"/>
    </source>
</evidence>
<feature type="region of interest" description="Disordered" evidence="6">
    <location>
        <begin position="83"/>
        <end position="103"/>
    </location>
</feature>
<dbReference type="InterPro" id="IPR000524">
    <property type="entry name" value="Tscrpt_reg_HTH_GntR"/>
</dbReference>
<dbReference type="RefSeq" id="WP_011211551.1">
    <property type="nucleotide sequence ID" value="NC_006361.1"/>
</dbReference>
<feature type="compositionally biased region" description="Basic and acidic residues" evidence="6">
    <location>
        <begin position="418"/>
        <end position="433"/>
    </location>
</feature>
<protein>
    <submittedName>
        <fullName evidence="8">Putative transcriptional regulator</fullName>
    </submittedName>
</protein>
<dbReference type="GO" id="GO:0003700">
    <property type="term" value="F:DNA-binding transcription factor activity"/>
    <property type="evidence" value="ECO:0007669"/>
    <property type="project" value="InterPro"/>
</dbReference>
<feature type="domain" description="HTH gntR-type" evidence="7">
    <location>
        <begin position="15"/>
        <end position="83"/>
    </location>
</feature>
<evidence type="ECO:0000256" key="6">
    <source>
        <dbReference type="SAM" id="MobiDB-lite"/>
    </source>
</evidence>
<dbReference type="KEGG" id="nfa:NFA_50160"/>
<keyword evidence="2" id="KW-0663">Pyridoxal phosphate</keyword>
<dbReference type="InterPro" id="IPR036390">
    <property type="entry name" value="WH_DNA-bd_sf"/>
</dbReference>
<proteinExistence type="inferred from homology"/>
<evidence type="ECO:0000313" key="9">
    <source>
        <dbReference type="Proteomes" id="UP000006820"/>
    </source>
</evidence>
<feature type="region of interest" description="Disordered" evidence="6">
    <location>
        <begin position="418"/>
        <end position="437"/>
    </location>
</feature>
<dbReference type="EMBL" id="AP006618">
    <property type="protein sequence ID" value="BAD59868.1"/>
    <property type="molecule type" value="Genomic_DNA"/>
</dbReference>
<keyword evidence="4" id="KW-0238">DNA-binding</keyword>
<dbReference type="Proteomes" id="UP000006820">
    <property type="component" value="Chromosome"/>
</dbReference>
<dbReference type="InterPro" id="IPR036388">
    <property type="entry name" value="WH-like_DNA-bd_sf"/>
</dbReference>
<keyword evidence="3" id="KW-0805">Transcription regulation</keyword>
<comment type="similarity">
    <text evidence="1">In the C-terminal section; belongs to the class-I pyridoxal-phosphate-dependent aminotransferase family.</text>
</comment>
<dbReference type="GeneID" id="61135594"/>
<dbReference type="Gene3D" id="3.40.640.10">
    <property type="entry name" value="Type I PLP-dependent aspartate aminotransferase-like (Major domain)"/>
    <property type="match status" value="1"/>
</dbReference>
<dbReference type="GO" id="GO:0003677">
    <property type="term" value="F:DNA binding"/>
    <property type="evidence" value="ECO:0007669"/>
    <property type="project" value="UniProtKB-KW"/>
</dbReference>
<evidence type="ECO:0000256" key="5">
    <source>
        <dbReference type="ARBA" id="ARBA00023163"/>
    </source>
</evidence>
<dbReference type="CDD" id="cd07377">
    <property type="entry name" value="WHTH_GntR"/>
    <property type="match status" value="1"/>
</dbReference>
<reference evidence="8 9" key="1">
    <citation type="journal article" date="2004" name="Proc. Natl. Acad. Sci. U.S.A.">
        <title>The complete genomic sequence of Nocardia farcinica IFM 10152.</title>
        <authorList>
            <person name="Ishikawa J."/>
            <person name="Yamashita A."/>
            <person name="Mikami Y."/>
            <person name="Hoshino Y."/>
            <person name="Kurita H."/>
            <person name="Hotta K."/>
            <person name="Shiba T."/>
            <person name="Hattori M."/>
        </authorList>
    </citation>
    <scope>NUCLEOTIDE SEQUENCE [LARGE SCALE GENOMIC DNA]</scope>
    <source>
        <strain evidence="8 9">IFM 10152</strain>
    </source>
</reference>
<dbReference type="Pfam" id="PF00155">
    <property type="entry name" value="Aminotran_1_2"/>
    <property type="match status" value="1"/>
</dbReference>
<dbReference type="SMART" id="SM00345">
    <property type="entry name" value="HTH_GNTR"/>
    <property type="match status" value="1"/>
</dbReference>
<dbReference type="HOGENOM" id="CLU_017584_0_1_11"/>
<dbReference type="GO" id="GO:0030170">
    <property type="term" value="F:pyridoxal phosphate binding"/>
    <property type="evidence" value="ECO:0007669"/>
    <property type="project" value="InterPro"/>
</dbReference>
<keyword evidence="9" id="KW-1185">Reference proteome</keyword>
<dbReference type="InterPro" id="IPR004839">
    <property type="entry name" value="Aminotransferase_I/II_large"/>
</dbReference>
<evidence type="ECO:0000256" key="1">
    <source>
        <dbReference type="ARBA" id="ARBA00005384"/>
    </source>
</evidence>
<organism evidence="8 9">
    <name type="scientific">Nocardia farcinica (strain IFM 10152)</name>
    <dbReference type="NCBI Taxonomy" id="247156"/>
    <lineage>
        <taxon>Bacteria</taxon>
        <taxon>Bacillati</taxon>
        <taxon>Actinomycetota</taxon>
        <taxon>Actinomycetes</taxon>
        <taxon>Mycobacteriales</taxon>
        <taxon>Nocardiaceae</taxon>
        <taxon>Nocardia</taxon>
    </lineage>
</organism>
<dbReference type="STRING" id="247156.NFA_50160"/>
<dbReference type="InterPro" id="IPR051446">
    <property type="entry name" value="HTH_trans_reg/aminotransferase"/>
</dbReference>
<dbReference type="PROSITE" id="PS50949">
    <property type="entry name" value="HTH_GNTR"/>
    <property type="match status" value="1"/>
</dbReference>
<sequence length="478" mass="49842">MLDELPIVLDRESPRPLAVQVADALRAAATGGLLRAGDRLPSTRALAQRLAISRSVTAAAYEQLHAEGWIDGRRGSGTYLTTAPAAAPARRDGSTAGTPPGRRYDFAPGAPCVDALDRAAWRRAWRAAADHPPLVRKDRAGDPAYRAAVADHLLRHRGLVAGADTVVLATAGTSAAVGELAAALLRPGDAVAVENPGYQRAIGAFRAAGVRVCPVPVDEHGLRVDRIPAGVRAVYCTPAHQFPLGARMPAARRVQLIEHARRTGALVVEDDYDGELRYDTAPLPLLAALAPDVVVHLGTTSKILSPTLGVGWLVAAPPVAAAVLAHRERTGTSPSPAGQAMLAEFARHGDLARHLRRLRRTVAPRRELVVTALRERGLTVVGDDAGSHVVVPLPGAAAERAAVRAGAAAGLGFDALGQHHLDGEHQPDEHQPGGERTYGIPLGYTALAWADLVAAVPVAAKCLAEAAAEGPAGRPTPP</sequence>
<accession>Q5YPM3</accession>
<evidence type="ECO:0000256" key="4">
    <source>
        <dbReference type="ARBA" id="ARBA00023125"/>
    </source>
</evidence>
<dbReference type="Gene3D" id="1.10.10.10">
    <property type="entry name" value="Winged helix-like DNA-binding domain superfamily/Winged helix DNA-binding domain"/>
    <property type="match status" value="1"/>
</dbReference>
<dbReference type="OrthoDB" id="199743at2"/>
<dbReference type="PRINTS" id="PR00035">
    <property type="entry name" value="HTHGNTR"/>
</dbReference>
<evidence type="ECO:0000313" key="8">
    <source>
        <dbReference type="EMBL" id="BAD59868.1"/>
    </source>
</evidence>
<dbReference type="InterPro" id="IPR015424">
    <property type="entry name" value="PyrdxlP-dep_Trfase"/>
</dbReference>
<dbReference type="PANTHER" id="PTHR46577:SF1">
    <property type="entry name" value="HTH-TYPE TRANSCRIPTIONAL REGULATORY PROTEIN GABR"/>
    <property type="match status" value="1"/>
</dbReference>
<dbReference type="Pfam" id="PF00392">
    <property type="entry name" value="GntR"/>
    <property type="match status" value="1"/>
</dbReference>
<dbReference type="SUPFAM" id="SSF46785">
    <property type="entry name" value="Winged helix' DNA-binding domain"/>
    <property type="match status" value="1"/>
</dbReference>